<comment type="caution">
    <text evidence="2">The sequence shown here is derived from an EMBL/GenBank/DDBJ whole genome shotgun (WGS) entry which is preliminary data.</text>
</comment>
<dbReference type="OrthoDB" id="3777810at2759"/>
<sequence length="228" mass="26118">MSNSAASSLSVDIPTTNTTSAHYVTPPSSFIGPPTPPATEERFPQVKRILAHFKDIQSGRPRLCRKQRWIQFWFADGKFDKIVRRLKGDTDLNGYVKDKVRYNYDYQTRQFAIRMLSDIHEAFREALHQEIWNSVISCQKQRRSLKDWKKGGLRTKRTSAGKRKLPLAETPERPVTAEDEEEWGLEEARAAKRANRGDCAFSGTRRLTAGLTWRRSARLGDASQPHSV</sequence>
<organism evidence="2 3">
    <name type="scientific">Paraphaeosphaeria minitans</name>
    <dbReference type="NCBI Taxonomy" id="565426"/>
    <lineage>
        <taxon>Eukaryota</taxon>
        <taxon>Fungi</taxon>
        <taxon>Dikarya</taxon>
        <taxon>Ascomycota</taxon>
        <taxon>Pezizomycotina</taxon>
        <taxon>Dothideomycetes</taxon>
        <taxon>Pleosporomycetidae</taxon>
        <taxon>Pleosporales</taxon>
        <taxon>Massarineae</taxon>
        <taxon>Didymosphaeriaceae</taxon>
        <taxon>Paraphaeosphaeria</taxon>
    </lineage>
</organism>
<proteinExistence type="predicted"/>
<reference evidence="2" key="1">
    <citation type="journal article" date="2020" name="Mol. Plant Microbe Interact.">
        <title>Genome Sequence of the Biocontrol Agent Coniothyrium minitans strain Conio (IMI 134523).</title>
        <authorList>
            <person name="Patel D."/>
            <person name="Shittu T.A."/>
            <person name="Baroncelli R."/>
            <person name="Muthumeenakshi S."/>
            <person name="Osborne T.H."/>
            <person name="Janganan T.K."/>
            <person name="Sreenivasaprasad S."/>
        </authorList>
    </citation>
    <scope>NUCLEOTIDE SEQUENCE</scope>
    <source>
        <strain evidence="2">Conio</strain>
    </source>
</reference>
<accession>A0A9P6G4A3</accession>
<feature type="compositionally biased region" description="Basic residues" evidence="1">
    <location>
        <begin position="151"/>
        <end position="165"/>
    </location>
</feature>
<evidence type="ECO:0000313" key="2">
    <source>
        <dbReference type="EMBL" id="KAF9728433.1"/>
    </source>
</evidence>
<evidence type="ECO:0000256" key="1">
    <source>
        <dbReference type="SAM" id="MobiDB-lite"/>
    </source>
</evidence>
<protein>
    <submittedName>
        <fullName evidence="2">Uncharacterized protein</fullName>
    </submittedName>
</protein>
<keyword evidence="3" id="KW-1185">Reference proteome</keyword>
<evidence type="ECO:0000313" key="3">
    <source>
        <dbReference type="Proteomes" id="UP000756921"/>
    </source>
</evidence>
<gene>
    <name evidence="2" type="ORF">PMIN01_13566</name>
</gene>
<dbReference type="AlphaFoldDB" id="A0A9P6G4A3"/>
<dbReference type="Proteomes" id="UP000756921">
    <property type="component" value="Unassembled WGS sequence"/>
</dbReference>
<dbReference type="EMBL" id="WJXW01000020">
    <property type="protein sequence ID" value="KAF9728433.1"/>
    <property type="molecule type" value="Genomic_DNA"/>
</dbReference>
<feature type="region of interest" description="Disordered" evidence="1">
    <location>
        <begin position="150"/>
        <end position="182"/>
    </location>
</feature>
<name>A0A9P6G4A3_9PLEO</name>